<dbReference type="Proteomes" id="UP000332487">
    <property type="component" value="Unassembled WGS sequence"/>
</dbReference>
<sequence length="348" mass="39096">MLRMIDRLMPKNKTKQRLIDAGFDLFGVGVHLKLPEDMYQKFQSTFTQFLPEVQFIAGKKLSIDIDINIAYGPRSLKVNGYSVRFSAPADLDRIVIDAVLITSRLIEMKLNKKGIFSIHGSAVSYGDECVLIIGPSGAGKTTTAVYTCMLDKELAYAAGNRIFVDSKDMRVIGGVKKSSLRLGSIRNEFNEFQNLQTKESIKSGNLDTDSAVQVNRISVWPSQLGICESGYPLRVKAVIILRKMDSNLCVLEKKGKTDSELLAFYTALSEYSERMPAILMSALIPYPDEVSYTLKKKRLYFSNQFLASKPVIYIEGRLPEIARSIKQYLKNGAHTDYDSSKLLRDNNR</sequence>
<name>C7DII2_MICA2</name>
<evidence type="ECO:0000313" key="2">
    <source>
        <dbReference type="Proteomes" id="UP000332487"/>
    </source>
</evidence>
<protein>
    <recommendedName>
        <fullName evidence="3">HPr kinase</fullName>
    </recommendedName>
</protein>
<dbReference type="AlphaFoldDB" id="C7DII2"/>
<reference evidence="1 2" key="2">
    <citation type="journal article" date="2010" name="Proc. Natl. Acad. Sci. U.S.A.">
        <title>Enigmatic, ultrasmall, uncultivated Archaea.</title>
        <authorList>
            <person name="Baker B.J."/>
            <person name="Comolli L.R."/>
            <person name="Dick G.J."/>
            <person name="Hauser L.J."/>
            <person name="Hyatt D."/>
            <person name="Dill B.D."/>
            <person name="Land M.L."/>
            <person name="Verberkmoes N.C."/>
            <person name="Hettich R.L."/>
            <person name="Banfield J.F."/>
        </authorList>
    </citation>
    <scope>NUCLEOTIDE SEQUENCE [LARGE SCALE GENOMIC DNA]</scope>
    <source>
        <strain evidence="1">ARMAN-2</strain>
    </source>
</reference>
<evidence type="ECO:0000313" key="1">
    <source>
        <dbReference type="EMBL" id="EET89756.1"/>
    </source>
</evidence>
<evidence type="ECO:0008006" key="3">
    <source>
        <dbReference type="Google" id="ProtNLM"/>
    </source>
</evidence>
<proteinExistence type="predicted"/>
<dbReference type="InterPro" id="IPR027417">
    <property type="entry name" value="P-loop_NTPase"/>
</dbReference>
<keyword evidence="2" id="KW-1185">Reference proteome</keyword>
<reference evidence="1 2" key="1">
    <citation type="journal article" date="2009" name="Genome Biol.">
        <title>Community-wide analysis of microbial genome sequence signatures.</title>
        <authorList>
            <person name="Dick G.J."/>
            <person name="Andersson A.F."/>
            <person name="Baker B.J."/>
            <person name="Simmons S.L."/>
            <person name="Thomas B.C."/>
            <person name="Yelton A.P."/>
            <person name="Banfield J.F."/>
        </authorList>
    </citation>
    <scope>NUCLEOTIDE SEQUENCE [LARGE SCALE GENOMIC DNA]</scope>
    <source>
        <strain evidence="1">ARMAN-2</strain>
    </source>
</reference>
<dbReference type="EMBL" id="GG697241">
    <property type="protein sequence ID" value="EET89756.1"/>
    <property type="molecule type" value="Genomic_DNA"/>
</dbReference>
<accession>C7DII2</accession>
<dbReference type="SUPFAM" id="SSF53795">
    <property type="entry name" value="PEP carboxykinase-like"/>
    <property type="match status" value="1"/>
</dbReference>
<gene>
    <name evidence="1" type="ORF">UNLARM2_1006</name>
</gene>
<organism evidence="1 2">
    <name type="scientific">Candidatus Micrarchaeum acidiphilum ARMAN-2</name>
    <dbReference type="NCBI Taxonomy" id="425595"/>
    <lineage>
        <taxon>Archaea</taxon>
        <taxon>Candidatus Micrarchaeota</taxon>
        <taxon>Candidatus Micrarchaeia</taxon>
        <taxon>Candidatus Micrarchaeales</taxon>
        <taxon>Candidatus Micrarchaeaceae</taxon>
        <taxon>Candidatus Micrarchaeum</taxon>
    </lineage>
</organism>
<dbReference type="Gene3D" id="3.40.50.300">
    <property type="entry name" value="P-loop containing nucleotide triphosphate hydrolases"/>
    <property type="match status" value="1"/>
</dbReference>